<organism evidence="2 3">
    <name type="scientific">Microbacterium maritypicum</name>
    <name type="common">Microbacterium liquefaciens</name>
    <dbReference type="NCBI Taxonomy" id="33918"/>
    <lineage>
        <taxon>Bacteria</taxon>
        <taxon>Bacillati</taxon>
        <taxon>Actinomycetota</taxon>
        <taxon>Actinomycetes</taxon>
        <taxon>Micrococcales</taxon>
        <taxon>Microbacteriaceae</taxon>
        <taxon>Microbacterium</taxon>
    </lineage>
</organism>
<protein>
    <submittedName>
        <fullName evidence="2">Uncharacterized protein</fullName>
    </submittedName>
</protein>
<dbReference type="Proteomes" id="UP000436027">
    <property type="component" value="Unassembled WGS sequence"/>
</dbReference>
<feature type="compositionally biased region" description="Basic and acidic residues" evidence="1">
    <location>
        <begin position="42"/>
        <end position="53"/>
    </location>
</feature>
<name>A0AAD3WZJ5_MICMQ</name>
<accession>A0AAD3WZJ5</accession>
<dbReference type="AlphaFoldDB" id="A0AAD3WZJ5"/>
<dbReference type="EMBL" id="WAAQ01000003">
    <property type="protein sequence ID" value="KAB1881353.1"/>
    <property type="molecule type" value="Genomic_DNA"/>
</dbReference>
<comment type="caution">
    <text evidence="2">The sequence shown here is derived from an EMBL/GenBank/DDBJ whole genome shotgun (WGS) entry which is preliminary data.</text>
</comment>
<proteinExistence type="predicted"/>
<reference evidence="2 3" key="1">
    <citation type="submission" date="2019-09" db="EMBL/GenBank/DDBJ databases">
        <title>Whole genome sequencing of Microbacterium maritypicum.</title>
        <authorList>
            <person name="Lenchi N."/>
        </authorList>
    </citation>
    <scope>NUCLEOTIDE SEQUENCE [LARGE SCALE GENOMIC DNA]</scope>
    <source>
        <strain evidence="2 3">DSM 12512</strain>
    </source>
</reference>
<gene>
    <name evidence="2" type="ORF">F6W70_15840</name>
</gene>
<sequence length="86" mass="9349">MNPSTAEDLDARVWSDSQYLDTHWVLRRMRVSGDFGRMPSGRQERAVGRRRDTGAPLSGGGERDEIDLEGRGVPVASGPIVGLATP</sequence>
<evidence type="ECO:0000256" key="1">
    <source>
        <dbReference type="SAM" id="MobiDB-lite"/>
    </source>
</evidence>
<evidence type="ECO:0000313" key="2">
    <source>
        <dbReference type="EMBL" id="KAB1881353.1"/>
    </source>
</evidence>
<evidence type="ECO:0000313" key="3">
    <source>
        <dbReference type="Proteomes" id="UP000436027"/>
    </source>
</evidence>
<feature type="region of interest" description="Disordered" evidence="1">
    <location>
        <begin position="35"/>
        <end position="86"/>
    </location>
</feature>